<evidence type="ECO:0000313" key="2">
    <source>
        <dbReference type="Proteomes" id="UP001152658"/>
    </source>
</evidence>
<accession>A0ABM9FS62</accession>
<comment type="caution">
    <text evidence="1">The sequence shown here is derived from an EMBL/GenBank/DDBJ whole genome shotgun (WGS) entry which is preliminary data.</text>
</comment>
<reference evidence="1" key="1">
    <citation type="submission" date="2022-06" db="EMBL/GenBank/DDBJ databases">
        <authorList>
            <person name="Goudenege D."/>
            <person name="Le Roux F."/>
        </authorList>
    </citation>
    <scope>NUCLEOTIDE SEQUENCE</scope>
    <source>
        <strain evidence="1">12-063</strain>
    </source>
</reference>
<gene>
    <name evidence="1" type="ORF">VAE063_950177</name>
</gene>
<proteinExistence type="predicted"/>
<dbReference type="EMBL" id="CALYLK010000136">
    <property type="protein sequence ID" value="CAH8233622.1"/>
    <property type="molecule type" value="Genomic_DNA"/>
</dbReference>
<keyword evidence="2" id="KW-1185">Reference proteome</keyword>
<sequence>MKDIDKEKYASVRTYQVTLIDSYVRPKNLYEKVTQVASDWAFPAFLAALLYLVAS</sequence>
<protein>
    <submittedName>
        <fullName evidence="1">Uncharacterized protein</fullName>
    </submittedName>
</protein>
<dbReference type="Proteomes" id="UP001152658">
    <property type="component" value="Unassembled WGS sequence"/>
</dbReference>
<dbReference type="RefSeq" id="WP_168522632.1">
    <property type="nucleotide sequence ID" value="NZ_CALYLA010000019.1"/>
</dbReference>
<evidence type="ECO:0000313" key="1">
    <source>
        <dbReference type="EMBL" id="CAH8233622.1"/>
    </source>
</evidence>
<organism evidence="1 2">
    <name type="scientific">Vibrio aestuarianus</name>
    <dbReference type="NCBI Taxonomy" id="28171"/>
    <lineage>
        <taxon>Bacteria</taxon>
        <taxon>Pseudomonadati</taxon>
        <taxon>Pseudomonadota</taxon>
        <taxon>Gammaproteobacteria</taxon>
        <taxon>Vibrionales</taxon>
        <taxon>Vibrionaceae</taxon>
        <taxon>Vibrio</taxon>
    </lineage>
</organism>
<name>A0ABM9FS62_9VIBR</name>